<keyword evidence="10" id="KW-1133">Transmembrane helix</keyword>
<feature type="region of interest" description="Disordered" evidence="9">
    <location>
        <begin position="746"/>
        <end position="765"/>
    </location>
</feature>
<dbReference type="InterPro" id="IPR013320">
    <property type="entry name" value="ConA-like_dom_sf"/>
</dbReference>
<feature type="region of interest" description="Disordered" evidence="9">
    <location>
        <begin position="601"/>
        <end position="622"/>
    </location>
</feature>
<dbReference type="GO" id="GO:0007156">
    <property type="term" value="P:homophilic cell adhesion via plasma membrane adhesion molecules"/>
    <property type="evidence" value="ECO:0007669"/>
    <property type="project" value="InterPro"/>
</dbReference>
<evidence type="ECO:0000259" key="11">
    <source>
        <dbReference type="PROSITE" id="PS50025"/>
    </source>
</evidence>
<dbReference type="GO" id="GO:0007163">
    <property type="term" value="P:establishment or maintenance of cell polarity"/>
    <property type="evidence" value="ECO:0007669"/>
    <property type="project" value="UniProtKB-ARBA"/>
</dbReference>
<feature type="compositionally biased region" description="Basic and acidic residues" evidence="9">
    <location>
        <begin position="301"/>
        <end position="318"/>
    </location>
</feature>
<feature type="compositionally biased region" description="Low complexity" evidence="9">
    <location>
        <begin position="2360"/>
        <end position="2371"/>
    </location>
</feature>
<dbReference type="InterPro" id="IPR015919">
    <property type="entry name" value="Cadherin-like_sf"/>
</dbReference>
<organism evidence="14 15">
    <name type="scientific">Petrolisthes cinctipes</name>
    <name type="common">Flat porcelain crab</name>
    <dbReference type="NCBI Taxonomy" id="88211"/>
    <lineage>
        <taxon>Eukaryota</taxon>
        <taxon>Metazoa</taxon>
        <taxon>Ecdysozoa</taxon>
        <taxon>Arthropoda</taxon>
        <taxon>Crustacea</taxon>
        <taxon>Multicrustacea</taxon>
        <taxon>Malacostraca</taxon>
        <taxon>Eumalacostraca</taxon>
        <taxon>Eucarida</taxon>
        <taxon>Decapoda</taxon>
        <taxon>Pleocyemata</taxon>
        <taxon>Anomura</taxon>
        <taxon>Galatheoidea</taxon>
        <taxon>Porcellanidae</taxon>
        <taxon>Petrolisthes</taxon>
    </lineage>
</organism>
<dbReference type="GO" id="GO:0008013">
    <property type="term" value="F:beta-catenin binding"/>
    <property type="evidence" value="ECO:0007669"/>
    <property type="project" value="TreeGrafter"/>
</dbReference>
<dbReference type="SUPFAM" id="SSF57184">
    <property type="entry name" value="Growth factor receptor domain"/>
    <property type="match status" value="1"/>
</dbReference>
<feature type="region of interest" description="Disordered" evidence="9">
    <location>
        <begin position="812"/>
        <end position="834"/>
    </location>
</feature>
<dbReference type="Gene3D" id="2.60.120.200">
    <property type="match status" value="2"/>
</dbReference>
<feature type="transmembrane region" description="Helical" evidence="10">
    <location>
        <begin position="2256"/>
        <end position="2277"/>
    </location>
</feature>
<feature type="compositionally biased region" description="Basic and acidic residues" evidence="9">
    <location>
        <begin position="131"/>
        <end position="142"/>
    </location>
</feature>
<keyword evidence="10" id="KW-0812">Transmembrane</keyword>
<evidence type="ECO:0000256" key="2">
    <source>
        <dbReference type="ARBA" id="ARBA00022536"/>
    </source>
</evidence>
<dbReference type="PROSITE" id="PS50268">
    <property type="entry name" value="CADHERIN_2"/>
    <property type="match status" value="5"/>
</dbReference>
<feature type="compositionally biased region" description="Basic residues" evidence="9">
    <location>
        <begin position="231"/>
        <end position="248"/>
    </location>
</feature>
<name>A0AAE1FRP7_PETCI</name>
<feature type="region of interest" description="Disordered" evidence="9">
    <location>
        <begin position="2517"/>
        <end position="2549"/>
    </location>
</feature>
<feature type="compositionally biased region" description="Basic and acidic residues" evidence="9">
    <location>
        <begin position="456"/>
        <end position="479"/>
    </location>
</feature>
<dbReference type="InterPro" id="IPR000742">
    <property type="entry name" value="EGF"/>
</dbReference>
<evidence type="ECO:0000256" key="3">
    <source>
        <dbReference type="ARBA" id="ARBA00022737"/>
    </source>
</evidence>
<feature type="domain" description="Cadherin" evidence="13">
    <location>
        <begin position="1145"/>
        <end position="1248"/>
    </location>
</feature>
<dbReference type="PROSITE" id="PS01186">
    <property type="entry name" value="EGF_2"/>
    <property type="match status" value="1"/>
</dbReference>
<comment type="subcellular location">
    <subcellularLocation>
        <location evidence="1">Membrane</location>
    </subcellularLocation>
</comment>
<dbReference type="PROSITE" id="PS00010">
    <property type="entry name" value="ASX_HYDROXYL"/>
    <property type="match status" value="1"/>
</dbReference>
<feature type="compositionally biased region" description="Basic and acidic residues" evidence="9">
    <location>
        <begin position="334"/>
        <end position="351"/>
    </location>
</feature>
<keyword evidence="6 8" id="KW-1015">Disulfide bond</keyword>
<feature type="disulfide bond" evidence="8">
    <location>
        <begin position="1947"/>
        <end position="1956"/>
    </location>
</feature>
<feature type="region of interest" description="Disordered" evidence="9">
    <location>
        <begin position="2297"/>
        <end position="2449"/>
    </location>
</feature>
<dbReference type="EMBL" id="JAWQEG010001799">
    <property type="protein sequence ID" value="KAK3876603.1"/>
    <property type="molecule type" value="Genomic_DNA"/>
</dbReference>
<comment type="caution">
    <text evidence="8">Lacks conserved residue(s) required for the propagation of feature annotation.</text>
</comment>
<feature type="compositionally biased region" description="Basic and acidic residues" evidence="9">
    <location>
        <begin position="2380"/>
        <end position="2406"/>
    </location>
</feature>
<feature type="compositionally biased region" description="Basic and acidic residues" evidence="9">
    <location>
        <begin position="2524"/>
        <end position="2540"/>
    </location>
</feature>
<keyword evidence="3" id="KW-0677">Repeat</keyword>
<dbReference type="GO" id="GO:0005509">
    <property type="term" value="F:calcium ion binding"/>
    <property type="evidence" value="ECO:0007669"/>
    <property type="project" value="UniProtKB-UniRule"/>
</dbReference>
<feature type="disulfide bond" evidence="8">
    <location>
        <begin position="1701"/>
        <end position="1710"/>
    </location>
</feature>
<dbReference type="InterPro" id="IPR001881">
    <property type="entry name" value="EGF-like_Ca-bd_dom"/>
</dbReference>
<feature type="compositionally biased region" description="Basic and acidic residues" evidence="9">
    <location>
        <begin position="407"/>
        <end position="419"/>
    </location>
</feature>
<protein>
    <recommendedName>
        <fullName evidence="16">Neural-cadherin</fullName>
    </recommendedName>
</protein>
<dbReference type="InterPro" id="IPR000152">
    <property type="entry name" value="EGF-type_Asp/Asn_hydroxyl_site"/>
</dbReference>
<feature type="domain" description="EGF-like" evidence="12">
    <location>
        <begin position="2203"/>
        <end position="2239"/>
    </location>
</feature>
<dbReference type="GO" id="GO:0045296">
    <property type="term" value="F:cadherin binding"/>
    <property type="evidence" value="ECO:0007669"/>
    <property type="project" value="TreeGrafter"/>
</dbReference>
<feature type="region of interest" description="Disordered" evidence="9">
    <location>
        <begin position="453"/>
        <end position="563"/>
    </location>
</feature>
<feature type="compositionally biased region" description="Basic and acidic residues" evidence="9">
    <location>
        <begin position="2427"/>
        <end position="2441"/>
    </location>
</feature>
<evidence type="ECO:0000313" key="15">
    <source>
        <dbReference type="Proteomes" id="UP001286313"/>
    </source>
</evidence>
<dbReference type="InterPro" id="IPR018097">
    <property type="entry name" value="EGF_Ca-bd_CS"/>
</dbReference>
<evidence type="ECO:0000256" key="1">
    <source>
        <dbReference type="ARBA" id="ARBA00004370"/>
    </source>
</evidence>
<evidence type="ECO:0000256" key="6">
    <source>
        <dbReference type="ARBA" id="ARBA00023157"/>
    </source>
</evidence>
<reference evidence="14" key="1">
    <citation type="submission" date="2023-10" db="EMBL/GenBank/DDBJ databases">
        <title>Genome assemblies of two species of porcelain crab, Petrolisthes cinctipes and Petrolisthes manimaculis (Anomura: Porcellanidae).</title>
        <authorList>
            <person name="Angst P."/>
        </authorList>
    </citation>
    <scope>NUCLEOTIDE SEQUENCE</scope>
    <source>
        <strain evidence="14">PB745_01</strain>
        <tissue evidence="14">Gill</tissue>
    </source>
</reference>
<keyword evidence="5 10" id="KW-0472">Membrane</keyword>
<dbReference type="Pfam" id="PF00028">
    <property type="entry name" value="Cadherin"/>
    <property type="match status" value="2"/>
</dbReference>
<feature type="compositionally biased region" description="Basic and acidic residues" evidence="9">
    <location>
        <begin position="1616"/>
        <end position="1625"/>
    </location>
</feature>
<dbReference type="FunFam" id="2.60.40.60:FF:000112">
    <property type="entry name" value="neural-cadherin isoform X1"/>
    <property type="match status" value="1"/>
</dbReference>
<evidence type="ECO:0000256" key="10">
    <source>
        <dbReference type="SAM" id="Phobius"/>
    </source>
</evidence>
<feature type="compositionally biased region" description="Basic residues" evidence="9">
    <location>
        <begin position="143"/>
        <end position="156"/>
    </location>
</feature>
<dbReference type="InterPro" id="IPR001791">
    <property type="entry name" value="Laminin_G"/>
</dbReference>
<feature type="domain" description="Laminin G" evidence="11">
    <location>
        <begin position="1714"/>
        <end position="1913"/>
    </location>
</feature>
<dbReference type="Gene3D" id="2.10.25.10">
    <property type="entry name" value="Laminin"/>
    <property type="match status" value="2"/>
</dbReference>
<evidence type="ECO:0000256" key="9">
    <source>
        <dbReference type="SAM" id="MobiDB-lite"/>
    </source>
</evidence>
<feature type="compositionally biased region" description="Basic and acidic residues" evidence="9">
    <location>
        <begin position="180"/>
        <end position="190"/>
    </location>
</feature>
<feature type="compositionally biased region" description="Basic residues" evidence="9">
    <location>
        <begin position="693"/>
        <end position="709"/>
    </location>
</feature>
<keyword evidence="2 8" id="KW-0245">EGF-like domain</keyword>
<gene>
    <name evidence="14" type="ORF">Pcinc_018628</name>
</gene>
<sequence>MKDSSHSSQHELVVWGAAGRDSGHALVRVVVGDVNDNPPSFVRPNPTLTVIEEDDRDVPIPLAEVEGRDVDRVDQSGAGGLQYTLSGDGVDGYTPQDAYFSLHPHSGQLVQLRALDRDPPTGKGVWTLKVKVRDGQGGGRERRPTHHYNHRQRYPRHAAPWGVTQPEGDETINERNGGGRGREGDEEKNRRNGRMSGIGNGRNGEERKGRSGVNDHEGTKGKYDTDEGGGGRRRKGNHTQNISRRRGGRMGERKRNRGVEVRSGKNVKTERMRQETGGGKKARKERSMSREARWVQNGGARNKETVMKNRRGIEETGRETQSQRGRSSGRSKTGRKESSRSERVIADKMRDSARIRKGDRRAELQGAVEYEAVMMSEEDVEDPGQATRRLNDVAKKGGKKPCYKPGRGGERGERKRAERMGEKVGRRIIIENVGQMIAKGFYRYKHRNEEGSETITYRREEMNGASGEEVKHEEEERGRGSRQQKIYENFGKVEKQMTKNMNKIEKIEEKSRSEKRSPRERKGTSNLSKREQLIEEVREVEEERGPREEEEEEKEDALGLEQYKMSLPTTTAEAVVEERGPLESEWRPGRNLEIMDHNIPSTARTPPDDYNGTPSLPSPPRYFPRRIKAGLALEGLYRDQQQGTIRGKRNKPRPRSQTPLEVWGRLSLMLPRTSERPVDKVYDQSTLPFSQTRHPHHTRVASKVRKSRQHVGSYPPSFSSPVHIPTVDLASLHHIKERGVILREEEQGTEEVKEEKDEEKEKKGTWKVEEGRQLLTGLRNLRDITSDSRNLSHQLQNHPTRTSTRLTTTFSLPGPTISQRSGEVRPSSWRRKRDTESFQPDYDFHNYMYFSDDNEEVCEQYDLSYWDMEAEKVTAAEVVGDDAGTLGRRRVHVVETMVTVLVKDINDNSPYFPNTTMYGKVVENSPADLSVVSVAAWDADDATEGTNARLTYSIEKNVIDERTGEAIFLVEPESGVIRTALCCLDRETTPEYTIQVVASDGGGHKGTGTVVVLVADVNDNMPRLARRHWDLVVMETWGNEGPPDHSTLLEIAAADRDHDNHFHYRVVEGSGNGWDHFAVRTVGAVGQLYPIKVLDYENPKHREGFKFMVQVTDKGAGGWGDVRHQDEALVTVVLQDVNDNPPAFPRTHTHLKLSEDTQPNTLITALPAHDPDMGGQQEVEYRVEGGWGALQVDQKGGIRLWRPVDREGEGGAVAVARVVAVDKGRPPLSSTATLTLTLTDVNDCTPTLLPPTVLHVTEASSPALLGILKATDKDVWAKGHGPPFTFTLDPDNPPHITQLISLRFNQQLDNGRGGAEVWTTGGVDREEHPSLSVGVRVSDAGGLSATNILTIIVDDLNDNPMKPGAKTVYLWKTQGGGWEAPLGRVYVDDPDDWDAEDKEYTWAGVPHKHFSLHPQRGDIFASSLVREGRYELRFLVSDRTWGQEGVRANVSVVVRDLPQDALGHATPLTLSPTTPPHLMRGWSPQGGGGGLGRLISAVEGVVNEGNQKVQVVSVYGYSHTHYHQSLSYQTHHTPLVPQHHYHPPPLSPSSKRNGTSFTIDEDQQQLPANEPATCVWVSVLDPKGRYMDPIKLQGLLSLHTPQLEAATDLRIDLISPREDPARPDHQGQGQVENTDTSSISSLASTILPLQVVDANVTSLVTPRLTRSHTCHAHYPETCTPISCLNGGRCVRSLQGNSRCVCPGGSSGWQCKVLARTFLGSGWAWVTPLPRCLPSTLSLKVLTTRPHALLFYSGPMTPAHSPHSSPTPMLALQIKDGMPQVLVEGGLEPVKLVVNTTVSDGDWHTLHLRLDTKGVALMVDMCGRGWESGTFHTHDHCLARAMWGRPWRIEGLLETGPLQVGGLAHSPPTQEDHGWGGDAPTAHPLHGCLSHLTFNGQLVDLGEPASSRGSTAGCQPQEAVCHSMGGEGRGCGYRGTCVGGLRHPECQCEAGWGGVGCDTPTTPATLGQSSFMKVALSFTPPPSLLTVQSRVRSRARDATGLLFHLTAQHNKAAFTLHLREGVPCATFWGPNLTTRVTCVEGRGVSDGEWHVVFAERHGDNLIVYVDDGDGWRRNESLASLVWEEDGEVPVTLPPPLLVDKHQGVTVGGRPDLAGTKLLGVEEDLTDVCVDDLRVSGRPLPLPPVVNGTSWGQVTSARNIQVECRASVPCTNTTCVTPLICTTSWGQPTCSCGPGLQASGRTCEDVDECVWSPCLHGATCHNLRPGYLCVCGPAYIGQHCQWFTFTDPAATSLTAPTAIAAVTASLILLVVALVVSVHLHRHRTNLTLREQREGRKIIIEMKMGPGKEGNNGGRKDGKEGGEGEGEGGRKGGKMKDTTQETFLDCLRFRIPGSTSREKGKSRSSSSSSSSRGSCGEGAGDTAEQKAKVGPENTDTKTLDPDLPRDDLRAYAYEGDGSSSGSLTSTISELKVEINQKEEEEQKMGRTSGASQTSIPLVPEFLEVMDLLKNLPEATNRTLALAATTKAPCSPTTTTSAASSIVSLKPGDSTKSLNIRTRLAHVSTNKALKERSKKEGSPAENRSKSGGSSVVAIATASGDSELSTVC</sequence>
<dbReference type="GO" id="GO:0048513">
    <property type="term" value="P:animal organ development"/>
    <property type="evidence" value="ECO:0007669"/>
    <property type="project" value="UniProtKB-ARBA"/>
</dbReference>
<dbReference type="PANTHER" id="PTHR24027">
    <property type="entry name" value="CADHERIN-23"/>
    <property type="match status" value="1"/>
</dbReference>
<dbReference type="InterPro" id="IPR002126">
    <property type="entry name" value="Cadherin-like_dom"/>
</dbReference>
<dbReference type="SMART" id="SM00181">
    <property type="entry name" value="EGF"/>
    <property type="match status" value="4"/>
</dbReference>
<dbReference type="GO" id="GO:0016477">
    <property type="term" value="P:cell migration"/>
    <property type="evidence" value="ECO:0007669"/>
    <property type="project" value="TreeGrafter"/>
</dbReference>
<evidence type="ECO:0000256" key="7">
    <source>
        <dbReference type="PROSITE-ProRule" id="PRU00043"/>
    </source>
</evidence>
<dbReference type="SMART" id="SM00112">
    <property type="entry name" value="CA"/>
    <property type="match status" value="5"/>
</dbReference>
<dbReference type="PROSITE" id="PS00022">
    <property type="entry name" value="EGF_1"/>
    <property type="match status" value="3"/>
</dbReference>
<evidence type="ECO:0000259" key="13">
    <source>
        <dbReference type="PROSITE" id="PS50268"/>
    </source>
</evidence>
<evidence type="ECO:0008006" key="16">
    <source>
        <dbReference type="Google" id="ProtNLM"/>
    </source>
</evidence>
<evidence type="ECO:0000256" key="8">
    <source>
        <dbReference type="PROSITE-ProRule" id="PRU00076"/>
    </source>
</evidence>
<feature type="domain" description="Cadherin" evidence="13">
    <location>
        <begin position="1248"/>
        <end position="1365"/>
    </location>
</feature>
<evidence type="ECO:0000256" key="4">
    <source>
        <dbReference type="ARBA" id="ARBA00022837"/>
    </source>
</evidence>
<feature type="region of interest" description="Disordered" evidence="9">
    <location>
        <begin position="131"/>
        <end position="351"/>
    </location>
</feature>
<evidence type="ECO:0000259" key="12">
    <source>
        <dbReference type="PROSITE" id="PS50026"/>
    </source>
</evidence>
<feature type="domain" description="Cadherin" evidence="13">
    <location>
        <begin position="42"/>
        <end position="134"/>
    </location>
</feature>
<dbReference type="PANTHER" id="PTHR24027:SF438">
    <property type="entry name" value="CADHERIN 23"/>
    <property type="match status" value="1"/>
</dbReference>
<feature type="domain" description="Laminin G" evidence="11">
    <location>
        <begin position="1960"/>
        <end position="2162"/>
    </location>
</feature>
<feature type="region of interest" description="Disordered" evidence="9">
    <location>
        <begin position="689"/>
        <end position="717"/>
    </location>
</feature>
<feature type="compositionally biased region" description="Basic and acidic residues" evidence="9">
    <location>
        <begin position="249"/>
        <end position="274"/>
    </location>
</feature>
<feature type="region of interest" description="Disordered" evidence="9">
    <location>
        <begin position="378"/>
        <end position="419"/>
    </location>
</feature>
<dbReference type="GO" id="GO:0016342">
    <property type="term" value="C:catenin complex"/>
    <property type="evidence" value="ECO:0007669"/>
    <property type="project" value="TreeGrafter"/>
</dbReference>
<dbReference type="SUPFAM" id="SSF49899">
    <property type="entry name" value="Concanavalin A-like lectins/glucanases"/>
    <property type="match status" value="2"/>
</dbReference>
<dbReference type="SUPFAM" id="SSF49313">
    <property type="entry name" value="Cadherin-like"/>
    <property type="match status" value="5"/>
</dbReference>
<dbReference type="PROSITE" id="PS50026">
    <property type="entry name" value="EGF_3"/>
    <property type="match status" value="3"/>
</dbReference>
<dbReference type="CDD" id="cd00054">
    <property type="entry name" value="EGF_CA"/>
    <property type="match status" value="1"/>
</dbReference>
<proteinExistence type="predicted"/>
<feature type="domain" description="Cadherin" evidence="13">
    <location>
        <begin position="1040"/>
        <end position="1144"/>
    </location>
</feature>
<dbReference type="GO" id="GO:0031175">
    <property type="term" value="P:neuron projection development"/>
    <property type="evidence" value="ECO:0007669"/>
    <property type="project" value="TreeGrafter"/>
</dbReference>
<dbReference type="CDD" id="cd00110">
    <property type="entry name" value="LamG"/>
    <property type="match status" value="2"/>
</dbReference>
<dbReference type="PROSITE" id="PS50025">
    <property type="entry name" value="LAM_G_DOMAIN"/>
    <property type="match status" value="2"/>
</dbReference>
<keyword evidence="4 7" id="KW-0106">Calcium</keyword>
<feature type="region of interest" description="Disordered" evidence="9">
    <location>
        <begin position="1616"/>
        <end position="1636"/>
    </location>
</feature>
<feature type="compositionally biased region" description="Low complexity" evidence="9">
    <location>
        <begin position="2414"/>
        <end position="2425"/>
    </location>
</feature>
<keyword evidence="15" id="KW-1185">Reference proteome</keyword>
<comment type="caution">
    <text evidence="14">The sequence shown here is derived from an EMBL/GenBank/DDBJ whole genome shotgun (WGS) entry which is preliminary data.</text>
</comment>
<accession>A0AAE1FRP7</accession>
<dbReference type="Proteomes" id="UP001286313">
    <property type="component" value="Unassembled WGS sequence"/>
</dbReference>
<feature type="compositionally biased region" description="Basic and acidic residues" evidence="9">
    <location>
        <begin position="491"/>
        <end position="547"/>
    </location>
</feature>
<dbReference type="PROSITE" id="PS01187">
    <property type="entry name" value="EGF_CA"/>
    <property type="match status" value="1"/>
</dbReference>
<dbReference type="InterPro" id="IPR009030">
    <property type="entry name" value="Growth_fac_rcpt_cys_sf"/>
</dbReference>
<feature type="domain" description="EGF-like" evidence="12">
    <location>
        <begin position="1916"/>
        <end position="1957"/>
    </location>
</feature>
<feature type="domain" description="EGF-like" evidence="12">
    <location>
        <begin position="1674"/>
        <end position="1711"/>
    </location>
</feature>
<dbReference type="CDD" id="cd11304">
    <property type="entry name" value="Cadherin_repeat"/>
    <property type="match status" value="4"/>
</dbReference>
<dbReference type="Pfam" id="PF02210">
    <property type="entry name" value="Laminin_G_2"/>
    <property type="match status" value="2"/>
</dbReference>
<feature type="domain" description="Cadherin" evidence="13">
    <location>
        <begin position="913"/>
        <end position="1024"/>
    </location>
</feature>
<dbReference type="InterPro" id="IPR020894">
    <property type="entry name" value="Cadherin_CS"/>
</dbReference>
<feature type="compositionally biased region" description="Basic and acidic residues" evidence="9">
    <location>
        <begin position="2311"/>
        <end position="2336"/>
    </location>
</feature>
<dbReference type="SMART" id="SM00282">
    <property type="entry name" value="LamG"/>
    <property type="match status" value="2"/>
</dbReference>
<evidence type="ECO:0000313" key="14">
    <source>
        <dbReference type="EMBL" id="KAK3876603.1"/>
    </source>
</evidence>
<feature type="disulfide bond" evidence="8">
    <location>
        <begin position="2229"/>
        <end position="2238"/>
    </location>
</feature>
<dbReference type="PROSITE" id="PS00232">
    <property type="entry name" value="CADHERIN_1"/>
    <property type="match status" value="2"/>
</dbReference>
<evidence type="ECO:0000256" key="5">
    <source>
        <dbReference type="ARBA" id="ARBA00023136"/>
    </source>
</evidence>
<dbReference type="SMART" id="SM00179">
    <property type="entry name" value="EGF_CA"/>
    <property type="match status" value="1"/>
</dbReference>
<dbReference type="InterPro" id="IPR039808">
    <property type="entry name" value="Cadherin"/>
</dbReference>
<feature type="compositionally biased region" description="Basic and acidic residues" evidence="9">
    <location>
        <begin position="203"/>
        <end position="225"/>
    </location>
</feature>
<dbReference type="Gene3D" id="2.60.40.60">
    <property type="entry name" value="Cadherins"/>
    <property type="match status" value="5"/>
</dbReference>
<dbReference type="PRINTS" id="PR00205">
    <property type="entry name" value="CADHERIN"/>
</dbReference>
<dbReference type="GO" id="GO:0001736">
    <property type="term" value="P:establishment of planar polarity"/>
    <property type="evidence" value="ECO:0007669"/>
    <property type="project" value="UniProtKB-ARBA"/>
</dbReference>